<keyword evidence="4" id="KW-0547">Nucleotide-binding</keyword>
<evidence type="ECO:0000259" key="6">
    <source>
        <dbReference type="PROSITE" id="PS50053"/>
    </source>
</evidence>
<dbReference type="CDD" id="cd24044">
    <property type="entry name" value="ASKHA_NBD_NTPDase1-like"/>
    <property type="match status" value="1"/>
</dbReference>
<name>A0A914B551_PATMI</name>
<evidence type="ECO:0000313" key="7">
    <source>
        <dbReference type="EnsemblMetazoa" id="XP_038071069.1"/>
    </source>
</evidence>
<dbReference type="GO" id="GO:0045134">
    <property type="term" value="F:UDP phosphatase activity"/>
    <property type="evidence" value="ECO:0007669"/>
    <property type="project" value="TreeGrafter"/>
</dbReference>
<evidence type="ECO:0000256" key="5">
    <source>
        <dbReference type="SAM" id="Phobius"/>
    </source>
</evidence>
<dbReference type="InterPro" id="IPR000407">
    <property type="entry name" value="GDA1_CD39_NTPase"/>
</dbReference>
<dbReference type="RefSeq" id="XP_038071069.1">
    <property type="nucleotide sequence ID" value="XM_038215141.1"/>
</dbReference>
<dbReference type="GO" id="GO:0009134">
    <property type="term" value="P:nucleoside diphosphate catabolic process"/>
    <property type="evidence" value="ECO:0007669"/>
    <property type="project" value="TreeGrafter"/>
</dbReference>
<protein>
    <recommendedName>
        <fullName evidence="6">Ubiquitin-like domain-containing protein</fullName>
    </recommendedName>
</protein>
<dbReference type="Proteomes" id="UP000887568">
    <property type="component" value="Unplaced"/>
</dbReference>
<dbReference type="Gene3D" id="3.30.420.40">
    <property type="match status" value="1"/>
</dbReference>
<dbReference type="GO" id="GO:0004382">
    <property type="term" value="F:GDP phosphatase activity"/>
    <property type="evidence" value="ECO:0007669"/>
    <property type="project" value="TreeGrafter"/>
</dbReference>
<keyword evidence="2" id="KW-0378">Hydrolase</keyword>
<organism evidence="7 8">
    <name type="scientific">Patiria miniata</name>
    <name type="common">Bat star</name>
    <name type="synonym">Asterina miniata</name>
    <dbReference type="NCBI Taxonomy" id="46514"/>
    <lineage>
        <taxon>Eukaryota</taxon>
        <taxon>Metazoa</taxon>
        <taxon>Echinodermata</taxon>
        <taxon>Eleutherozoa</taxon>
        <taxon>Asterozoa</taxon>
        <taxon>Asteroidea</taxon>
        <taxon>Valvatacea</taxon>
        <taxon>Valvatida</taxon>
        <taxon>Asterinidae</taxon>
        <taxon>Patiria</taxon>
    </lineage>
</organism>
<dbReference type="Gene3D" id="3.30.420.150">
    <property type="entry name" value="Exopolyphosphatase. Domain 2"/>
    <property type="match status" value="1"/>
</dbReference>
<keyword evidence="5" id="KW-1133">Transmembrane helix</keyword>
<evidence type="ECO:0000256" key="4">
    <source>
        <dbReference type="PIRSR" id="PIRSR600407-2"/>
    </source>
</evidence>
<dbReference type="OrthoDB" id="6372431at2759"/>
<evidence type="ECO:0000313" key="8">
    <source>
        <dbReference type="Proteomes" id="UP000887568"/>
    </source>
</evidence>
<accession>A0A914B551</accession>
<dbReference type="PANTHER" id="PTHR11782:SF83">
    <property type="entry name" value="GUANOSINE-DIPHOSPHATASE"/>
    <property type="match status" value="1"/>
</dbReference>
<dbReference type="OMA" id="FMLNFTN"/>
<dbReference type="EnsemblMetazoa" id="XM_038215141.1">
    <property type="protein sequence ID" value="XP_038071069.1"/>
    <property type="gene ID" value="LOC119739974"/>
</dbReference>
<keyword evidence="5" id="KW-0812">Transmembrane</keyword>
<keyword evidence="8" id="KW-1185">Reference proteome</keyword>
<evidence type="ECO:0000256" key="2">
    <source>
        <dbReference type="ARBA" id="ARBA00022801"/>
    </source>
</evidence>
<dbReference type="InterPro" id="IPR000626">
    <property type="entry name" value="Ubiquitin-like_dom"/>
</dbReference>
<evidence type="ECO:0000256" key="1">
    <source>
        <dbReference type="ARBA" id="ARBA00009283"/>
    </source>
</evidence>
<feature type="transmembrane region" description="Helical" evidence="5">
    <location>
        <begin position="578"/>
        <end position="601"/>
    </location>
</feature>
<proteinExistence type="inferred from homology"/>
<dbReference type="AlphaFoldDB" id="A0A914B551"/>
<sequence length="629" mass="68143">MQITVKAAIGAEVTSVPIEVEPSWMIQSVITEFCQRIDIPMTGNVQMKDDSGLMLNKHASIGEAGIHNGDTVFISHSDPESDDEAIDVRPGRSMEKPGMSNILMLFVGFVLVTGSICGIIALAMRFTEEICTDEGYGAVFDAGSSHTNLTIYSWPGDTKTDGTGIVKQEGTCRASGGGISSYDDNPQDAGPSLVSCLDDAKQVVPKQHYNLTSLHLGATAGMRLLEKAEPSTSALIMESVRQTMASYPFNFHPDQATIISGSEEGSYGWVSANFLSGTLNPSSTLSSAITAAFSSDPPSTFGALDLGGASTQITFIPQDPSSIPPQYAETFMLYGVNYTMYTHSYLCYGVNEAIRRFKATLVKDSGYADITDNPCAPKGFKEPVDSKYLWEVPCSSGPQALEGWGSELTPPASAQNTTFQLNGTGDLDQCQTAVGKLFNFTTPCLIEPCSFNGVYQPKPFGQFLAFSTYEKLISGLGLPKNATILQIQSTMKSFCAKTYDEIKKMSGNTQFLVLYCFEINFVLTLLREGYHFDTDTWKISFTGEVRGQELGWSLGFMINATNMIPSEAACTEFTRSGFYIGIAILIAAFVIGFILLVCGIYRCTRPKQQGGYEELNPDFAHGGHKYGTV</sequence>
<comment type="similarity">
    <text evidence="1">Belongs to the GDA1/CD39 NTPase family.</text>
</comment>
<keyword evidence="5" id="KW-0472">Membrane</keyword>
<dbReference type="Pfam" id="PF01150">
    <property type="entry name" value="GDA1_CD39"/>
    <property type="match status" value="1"/>
</dbReference>
<dbReference type="GeneID" id="119739974"/>
<dbReference type="PROSITE" id="PS50053">
    <property type="entry name" value="UBIQUITIN_2"/>
    <property type="match status" value="1"/>
</dbReference>
<feature type="binding site" evidence="4">
    <location>
        <begin position="308"/>
        <end position="312"/>
    </location>
    <ligand>
        <name>ATP</name>
        <dbReference type="ChEBI" id="CHEBI:30616"/>
    </ligand>
</feature>
<feature type="domain" description="Ubiquitin-like" evidence="6">
    <location>
        <begin position="1"/>
        <end position="74"/>
    </location>
</feature>
<reference evidence="7" key="1">
    <citation type="submission" date="2022-11" db="UniProtKB">
        <authorList>
            <consortium name="EnsemblMetazoa"/>
        </authorList>
    </citation>
    <scope>IDENTIFICATION</scope>
</reference>
<feature type="transmembrane region" description="Helical" evidence="5">
    <location>
        <begin position="102"/>
        <end position="124"/>
    </location>
</feature>
<feature type="active site" description="Proton acceptor" evidence="3">
    <location>
        <position position="264"/>
    </location>
</feature>
<evidence type="ECO:0000256" key="3">
    <source>
        <dbReference type="PIRSR" id="PIRSR600407-1"/>
    </source>
</evidence>
<keyword evidence="4" id="KW-0067">ATP-binding</keyword>
<dbReference type="GO" id="GO:0017111">
    <property type="term" value="F:ribonucleoside triphosphate phosphatase activity"/>
    <property type="evidence" value="ECO:0007669"/>
    <property type="project" value="TreeGrafter"/>
</dbReference>
<dbReference type="PANTHER" id="PTHR11782">
    <property type="entry name" value="ADENOSINE/GUANOSINE DIPHOSPHATASE"/>
    <property type="match status" value="1"/>
</dbReference>
<dbReference type="GO" id="GO:0005524">
    <property type="term" value="F:ATP binding"/>
    <property type="evidence" value="ECO:0007669"/>
    <property type="project" value="UniProtKB-KW"/>
</dbReference>
<dbReference type="GO" id="GO:0005886">
    <property type="term" value="C:plasma membrane"/>
    <property type="evidence" value="ECO:0007669"/>
    <property type="project" value="TreeGrafter"/>
</dbReference>